<dbReference type="PaxDb" id="67767-A0A0J7K349"/>
<comment type="caution">
    <text evidence="1">The sequence shown here is derived from an EMBL/GenBank/DDBJ whole genome shotgun (WGS) entry which is preliminary data.</text>
</comment>
<dbReference type="OrthoDB" id="7312481at2759"/>
<gene>
    <name evidence="1" type="ORF">RF55_17490</name>
</gene>
<sequence length="443" mass="50092">MAASGDMSDIYKPQAINAKRSRFLSGVPAEHQNLYRSGDRFTIQNASGVGGKGNKIFDKITFRIQKPVSIAVFSYEGVEPIDDYTRSCIHAFALSSLYSTDWQDETNPSFAETLGVVITILATYAPYSSLKDSGLETNLHRCHIRVEKTTWATLEEVEEATRDVREYVARQMGFTDFDTAPQSYTVVALSILILIGKNVTEANRDGWFRNRWRALAHVASVSVDADMMEPPLLRPCQAIYSVSSANHSVRSCMFKIMRTLASITENQNHVLFDRIVRLLQWAEMSHIWMIMEYVYDQNPDILSFPELCGPEVAGMMNAINYFLKKYPKEERAYLKLLYDHTDLFPLHSTNFTYFTAAAHAIAAITKTSMLNINSRFSEGVKDFQGRVLDYIRSRNSMGALASAVSYGSTLPEQVQRVLVKSIEEASVTRDIPDFVDRQPEARE</sequence>
<dbReference type="EMBL" id="LBMM01015990">
    <property type="protein sequence ID" value="KMQ84596.1"/>
    <property type="molecule type" value="Genomic_DNA"/>
</dbReference>
<evidence type="ECO:0000313" key="1">
    <source>
        <dbReference type="EMBL" id="KMQ84596.1"/>
    </source>
</evidence>
<evidence type="ECO:0000313" key="2">
    <source>
        <dbReference type="Proteomes" id="UP000036403"/>
    </source>
</evidence>
<keyword evidence="2" id="KW-1185">Reference proteome</keyword>
<accession>A0A0J7K349</accession>
<name>A0A0J7K349_LASNI</name>
<organism evidence="1 2">
    <name type="scientific">Lasius niger</name>
    <name type="common">Black garden ant</name>
    <dbReference type="NCBI Taxonomy" id="67767"/>
    <lineage>
        <taxon>Eukaryota</taxon>
        <taxon>Metazoa</taxon>
        <taxon>Ecdysozoa</taxon>
        <taxon>Arthropoda</taxon>
        <taxon>Hexapoda</taxon>
        <taxon>Insecta</taxon>
        <taxon>Pterygota</taxon>
        <taxon>Neoptera</taxon>
        <taxon>Endopterygota</taxon>
        <taxon>Hymenoptera</taxon>
        <taxon>Apocrita</taxon>
        <taxon>Aculeata</taxon>
        <taxon>Formicoidea</taxon>
        <taxon>Formicidae</taxon>
        <taxon>Formicinae</taxon>
        <taxon>Lasius</taxon>
        <taxon>Lasius</taxon>
    </lineage>
</organism>
<reference evidence="1 2" key="1">
    <citation type="submission" date="2015-04" db="EMBL/GenBank/DDBJ databases">
        <title>Lasius niger genome sequencing.</title>
        <authorList>
            <person name="Konorov E.A."/>
            <person name="Nikitin M.A."/>
            <person name="Kirill M.V."/>
            <person name="Chang P."/>
        </authorList>
    </citation>
    <scope>NUCLEOTIDE SEQUENCE [LARGE SCALE GENOMIC DNA]</scope>
    <source>
        <tissue evidence="1">Whole</tissue>
    </source>
</reference>
<proteinExistence type="predicted"/>
<protein>
    <submittedName>
        <fullName evidence="1">Glyceraldehyde-3-phosphate dehydrogenase</fullName>
    </submittedName>
</protein>
<dbReference type="AlphaFoldDB" id="A0A0J7K349"/>
<dbReference type="Proteomes" id="UP000036403">
    <property type="component" value="Unassembled WGS sequence"/>
</dbReference>